<dbReference type="GeneID" id="95512163"/>
<feature type="compositionally biased region" description="Pro residues" evidence="1">
    <location>
        <begin position="33"/>
        <end position="66"/>
    </location>
</feature>
<reference evidence="3 4" key="1">
    <citation type="submission" date="2016-10" db="EMBL/GenBank/DDBJ databases">
        <authorList>
            <person name="de Groot N.N."/>
        </authorList>
    </citation>
    <scope>NUCLEOTIDE SEQUENCE [LARGE SCALE GENOMIC DNA]</scope>
    <source>
        <strain evidence="3 4">DSM 40306</strain>
    </source>
</reference>
<gene>
    <name evidence="3" type="ORF">SAMN04490357_3016</name>
</gene>
<dbReference type="AlphaFoldDB" id="A0A1H4VPU7"/>
<dbReference type="Proteomes" id="UP000182375">
    <property type="component" value="Unassembled WGS sequence"/>
</dbReference>
<keyword evidence="2" id="KW-1133">Transmembrane helix</keyword>
<feature type="compositionally biased region" description="Polar residues" evidence="1">
    <location>
        <begin position="202"/>
        <end position="212"/>
    </location>
</feature>
<feature type="region of interest" description="Disordered" evidence="1">
    <location>
        <begin position="243"/>
        <end position="266"/>
    </location>
</feature>
<evidence type="ECO:0000313" key="3">
    <source>
        <dbReference type="EMBL" id="SEC82973.1"/>
    </source>
</evidence>
<keyword evidence="2" id="KW-0472">Membrane</keyword>
<feature type="region of interest" description="Disordered" evidence="1">
    <location>
        <begin position="1"/>
        <end position="124"/>
    </location>
</feature>
<keyword evidence="2" id="KW-0812">Transmembrane</keyword>
<name>A0A1H4VPU7_9ACTN</name>
<evidence type="ECO:0000313" key="4">
    <source>
        <dbReference type="Proteomes" id="UP000182375"/>
    </source>
</evidence>
<dbReference type="RefSeq" id="WP_070027103.1">
    <property type="nucleotide sequence ID" value="NZ_FNTD01000004.1"/>
</dbReference>
<feature type="transmembrane region" description="Helical" evidence="2">
    <location>
        <begin position="128"/>
        <end position="147"/>
    </location>
</feature>
<feature type="compositionally biased region" description="Low complexity" evidence="1">
    <location>
        <begin position="97"/>
        <end position="121"/>
    </location>
</feature>
<evidence type="ECO:0000256" key="2">
    <source>
        <dbReference type="SAM" id="Phobius"/>
    </source>
</evidence>
<feature type="compositionally biased region" description="Basic and acidic residues" evidence="1">
    <location>
        <begin position="244"/>
        <end position="259"/>
    </location>
</feature>
<accession>A0A1H4VPU7</accession>
<evidence type="ECO:0000256" key="1">
    <source>
        <dbReference type="SAM" id="MobiDB-lite"/>
    </source>
</evidence>
<feature type="compositionally biased region" description="Basic and acidic residues" evidence="1">
    <location>
        <begin position="189"/>
        <end position="199"/>
    </location>
</feature>
<dbReference type="EMBL" id="FNTD01000004">
    <property type="protein sequence ID" value="SEC82973.1"/>
    <property type="molecule type" value="Genomic_DNA"/>
</dbReference>
<sequence>MSSNQPGPYGQPPQQPGPYGQPGQPGPYGQPGQPNPYGQPPQPGPYGQPPQAPQQPGPYGQPPQAPQQPGYGYPPQAPPQQPGYGYPQQPGVPPQQNPYGQQPNPYGQQPYGMPQAPQPAGGKKKTGLIIGAVAVVAAVAVGAYFALSGGSSPSIADDGPHKLITPGSVINGTYTKESGSDDSSDGLSDSDKSDFEKWGVKNPTQVSSGYENGTGLTKKGLSFSGVYGSIDDPEAVVDAMFAKAKSESEKDQSGSDTKGKLIGSPQTVHPAGLSHGIMKCQVAQIDSTGSSSEDAGMPKTIKMPMCIWGDHSTVALVTSFSVASLASGESGSLDDTAELAAKLRNDVRVKA</sequence>
<feature type="compositionally biased region" description="Polar residues" evidence="1">
    <location>
        <begin position="168"/>
        <end position="177"/>
    </location>
</feature>
<feature type="region of interest" description="Disordered" evidence="1">
    <location>
        <begin position="167"/>
        <end position="212"/>
    </location>
</feature>
<proteinExistence type="predicted"/>
<protein>
    <submittedName>
        <fullName evidence="3">Uncharacterized protein</fullName>
    </submittedName>
</protein>
<organism evidence="3 4">
    <name type="scientific">Streptomyces misionensis</name>
    <dbReference type="NCBI Taxonomy" id="67331"/>
    <lineage>
        <taxon>Bacteria</taxon>
        <taxon>Bacillati</taxon>
        <taxon>Actinomycetota</taxon>
        <taxon>Actinomycetes</taxon>
        <taxon>Kitasatosporales</taxon>
        <taxon>Streptomycetaceae</taxon>
        <taxon>Streptomyces</taxon>
    </lineage>
</organism>
<dbReference type="STRING" id="67331.SAMN04490357_3016"/>